<gene>
    <name evidence="2" type="ORF">EUTSA_v10000642mg</name>
</gene>
<keyword evidence="1" id="KW-1133">Transmembrane helix</keyword>
<proteinExistence type="predicted"/>
<accession>V4LQK2</accession>
<organism evidence="2 3">
    <name type="scientific">Eutrema salsugineum</name>
    <name type="common">Saltwater cress</name>
    <name type="synonym">Sisymbrium salsugineum</name>
    <dbReference type="NCBI Taxonomy" id="72664"/>
    <lineage>
        <taxon>Eukaryota</taxon>
        <taxon>Viridiplantae</taxon>
        <taxon>Streptophyta</taxon>
        <taxon>Embryophyta</taxon>
        <taxon>Tracheophyta</taxon>
        <taxon>Spermatophyta</taxon>
        <taxon>Magnoliopsida</taxon>
        <taxon>eudicotyledons</taxon>
        <taxon>Gunneridae</taxon>
        <taxon>Pentapetalae</taxon>
        <taxon>rosids</taxon>
        <taxon>malvids</taxon>
        <taxon>Brassicales</taxon>
        <taxon>Brassicaceae</taxon>
        <taxon>Eutremeae</taxon>
        <taxon>Eutrema</taxon>
    </lineage>
</organism>
<protein>
    <submittedName>
        <fullName evidence="2">Uncharacterized protein</fullName>
    </submittedName>
</protein>
<keyword evidence="3" id="KW-1185">Reference proteome</keyword>
<keyword evidence="1" id="KW-0472">Membrane</keyword>
<dbReference type="AlphaFoldDB" id="V4LQK2"/>
<name>V4LQK2_EUTSA</name>
<dbReference type="Proteomes" id="UP000030689">
    <property type="component" value="Unassembled WGS sequence"/>
</dbReference>
<evidence type="ECO:0000313" key="2">
    <source>
        <dbReference type="EMBL" id="ESQ46044.1"/>
    </source>
</evidence>
<sequence length="301" mass="34393">MVQWNLKVSLSRVFASDEFLLCRCKVRLSTGDCPFISRYRGVTWIFDPGITRKINFLEEEIRFSLYQIRRTTKSKYCKKTLIRKHWSQNVEVPELLLETSGFVMHLFFVEFFSGSLRRWWLAFDASVWRSLGLGSELGEWVCGGFCRMWLTVVAEPPRDSGKAKWQVFPGLSPSHLTPRLICGWGELCGVFVFVRVQEIVVASVSQISYGGSGPFWARSKVPGCIGGFLFWCLSSEVLIGRRGESTARVLPNGGRVVLGFSFGLIPVCFFCLVRFFQFLLFLVSPIFQTHSDLVWVCNPVY</sequence>
<feature type="transmembrane region" description="Helical" evidence="1">
    <location>
        <begin position="256"/>
        <end position="283"/>
    </location>
</feature>
<dbReference type="EMBL" id="KI517426">
    <property type="protein sequence ID" value="ESQ46044.1"/>
    <property type="molecule type" value="Genomic_DNA"/>
</dbReference>
<reference evidence="2 3" key="1">
    <citation type="journal article" date="2013" name="Front. Plant Sci.">
        <title>The Reference Genome of the Halophytic Plant Eutrema salsugineum.</title>
        <authorList>
            <person name="Yang R."/>
            <person name="Jarvis D.E."/>
            <person name="Chen H."/>
            <person name="Beilstein M.A."/>
            <person name="Grimwood J."/>
            <person name="Jenkins J."/>
            <person name="Shu S."/>
            <person name="Prochnik S."/>
            <person name="Xin M."/>
            <person name="Ma C."/>
            <person name="Schmutz J."/>
            <person name="Wing R.A."/>
            <person name="Mitchell-Olds T."/>
            <person name="Schumaker K.S."/>
            <person name="Wang X."/>
        </authorList>
    </citation>
    <scope>NUCLEOTIDE SEQUENCE [LARGE SCALE GENOMIC DNA]</scope>
</reference>
<evidence type="ECO:0000256" key="1">
    <source>
        <dbReference type="SAM" id="Phobius"/>
    </source>
</evidence>
<dbReference type="Gramene" id="ESQ46044">
    <property type="protein sequence ID" value="ESQ46044"/>
    <property type="gene ID" value="EUTSA_v10000642mg"/>
</dbReference>
<dbReference type="KEGG" id="eus:EUTSA_v10000642mg"/>
<evidence type="ECO:0000313" key="3">
    <source>
        <dbReference type="Proteomes" id="UP000030689"/>
    </source>
</evidence>
<keyword evidence="1" id="KW-0812">Transmembrane</keyword>